<dbReference type="RefSeq" id="WP_118652358.1">
    <property type="nucleotide sequence ID" value="NZ_JACOOW010000006.1"/>
</dbReference>
<feature type="region of interest" description="Disordered" evidence="1">
    <location>
        <begin position="630"/>
        <end position="673"/>
    </location>
</feature>
<evidence type="ECO:0000313" key="3">
    <source>
        <dbReference type="Proteomes" id="UP000653904"/>
    </source>
</evidence>
<sequence length="689" mass="78048">MSYVGAPYNFVPLGKKVYRKDEITKHSEISGLSGYLEYQVTAKTPIIVDGGDKHFYKNKDGKAAIPGSTMRGLVRSNMQILSQSSIADDIANAKLMYRCVGGSSRNLNKKVYDGTLGSDTVVVGKGRFSVLKNVKGGYIGCKNGKYYIIPSSIQTLQRELGEMNYYVLSERRIIEDKFRGFEMLRKSPCVLQNSNTRPFVKEARGNRVQYKGDKNVNYKPYFKTVYYQPKGMRNISALSEEPKNGYKKGTLITTGFMNQKKAFYVIPEMAELPVSEWIPIAPQDIDSFKRDFEGRKNQLTVATGFNLAKMEKDEKEELKKEVSRFFGLPENGEIKPVFYIELDGKLYFGFTPRLRLFYEKEIYDGLSKKQRDNSLDYCKSMFGFATDNESYRSRLSFQEAVIDKNISENGKTAVVLGEPKPTSYLDYLVGKNGEAVTYRGDFALRGMKQYWLHTKEAASGLGNNKDVGSDFYPYPKETSFTGQIRFSNLSEEELGMLLWSLLLEKNSQQNIGKGKPYGFGRVEISLKQLNILDTAAMYDSETLCLEPYREEKERCSEYVDKAKKDMTRFLGKDVMEHPPVRDFLLMKNGNEIPDDSKTHYMSIEGRDSDYQVRNREQIPLDTIGVVMGKEKRKTQAQTGQGSHGNGYNSGKWGKNNSYGNKNSGSREYKDSGNATTSMASVFAGIKIDS</sequence>
<protein>
    <submittedName>
        <fullName evidence="2">TIGR03986 family CRISPR-associated RAMP protein</fullName>
    </submittedName>
</protein>
<reference evidence="2 3" key="1">
    <citation type="submission" date="2020-08" db="EMBL/GenBank/DDBJ databases">
        <title>Genome public.</title>
        <authorList>
            <person name="Liu C."/>
            <person name="Sun Q."/>
        </authorList>
    </citation>
    <scope>NUCLEOTIDE SEQUENCE [LARGE SCALE GENOMIC DNA]</scope>
    <source>
        <strain evidence="2 3">BX14</strain>
    </source>
</reference>
<dbReference type="NCBIfam" id="TIGR03986">
    <property type="entry name" value="TIGR03986 family CRISPR-associated RAMP protein"/>
    <property type="match status" value="1"/>
</dbReference>
<name>A0AAW3X3H0_9CLOT</name>
<feature type="compositionally biased region" description="Low complexity" evidence="1">
    <location>
        <begin position="648"/>
        <end position="663"/>
    </location>
</feature>
<organism evidence="2 3">
    <name type="scientific">Clostridium segne</name>
    <dbReference type="NCBI Taxonomy" id="2763038"/>
    <lineage>
        <taxon>Bacteria</taxon>
        <taxon>Bacillati</taxon>
        <taxon>Bacillota</taxon>
        <taxon>Clostridia</taxon>
        <taxon>Eubacteriales</taxon>
        <taxon>Clostridiaceae</taxon>
        <taxon>Clostridium</taxon>
    </lineage>
</organism>
<proteinExistence type="predicted"/>
<dbReference type="Proteomes" id="UP000653904">
    <property type="component" value="Unassembled WGS sequence"/>
</dbReference>
<evidence type="ECO:0000256" key="1">
    <source>
        <dbReference type="SAM" id="MobiDB-lite"/>
    </source>
</evidence>
<comment type="caution">
    <text evidence="2">The sequence shown here is derived from an EMBL/GenBank/DDBJ whole genome shotgun (WGS) entry which is preliminary data.</text>
</comment>
<evidence type="ECO:0000313" key="2">
    <source>
        <dbReference type="EMBL" id="MBC5656540.1"/>
    </source>
</evidence>
<gene>
    <name evidence="2" type="ORF">H8S19_05560</name>
</gene>
<dbReference type="EMBL" id="JACOOW010000006">
    <property type="protein sequence ID" value="MBC5656540.1"/>
    <property type="molecule type" value="Genomic_DNA"/>
</dbReference>
<keyword evidence="3" id="KW-1185">Reference proteome</keyword>
<dbReference type="InterPro" id="IPR023825">
    <property type="entry name" value="CRISPR-assoc_RAMP_BGP1436"/>
</dbReference>
<accession>A0AAW3X3H0</accession>
<dbReference type="AlphaFoldDB" id="A0AAW3X3H0"/>